<reference evidence="1" key="1">
    <citation type="submission" date="2023-08" db="EMBL/GenBank/DDBJ databases">
        <title>Reference Genome Resource for the Citrus Pathogen Phytophthora citrophthora.</title>
        <authorList>
            <person name="Moller H."/>
            <person name="Coetzee B."/>
            <person name="Rose L.J."/>
            <person name="Van Niekerk J.M."/>
        </authorList>
    </citation>
    <scope>NUCLEOTIDE SEQUENCE</scope>
    <source>
        <strain evidence="1">STE-U-9442</strain>
    </source>
</reference>
<keyword evidence="2" id="KW-1185">Reference proteome</keyword>
<dbReference type="Proteomes" id="UP001259832">
    <property type="component" value="Unassembled WGS sequence"/>
</dbReference>
<proteinExistence type="predicted"/>
<protein>
    <submittedName>
        <fullName evidence="1">Uncharacterized protein</fullName>
    </submittedName>
</protein>
<evidence type="ECO:0000313" key="2">
    <source>
        <dbReference type="Proteomes" id="UP001259832"/>
    </source>
</evidence>
<name>A0AAD9G4E9_9STRA</name>
<gene>
    <name evidence="1" type="ORF">P3T76_012449</name>
</gene>
<dbReference type="AlphaFoldDB" id="A0AAD9G4E9"/>
<accession>A0AAD9G4E9</accession>
<evidence type="ECO:0000313" key="1">
    <source>
        <dbReference type="EMBL" id="KAK1931949.1"/>
    </source>
</evidence>
<organism evidence="1 2">
    <name type="scientific">Phytophthora citrophthora</name>
    <dbReference type="NCBI Taxonomy" id="4793"/>
    <lineage>
        <taxon>Eukaryota</taxon>
        <taxon>Sar</taxon>
        <taxon>Stramenopiles</taxon>
        <taxon>Oomycota</taxon>
        <taxon>Peronosporomycetes</taxon>
        <taxon>Peronosporales</taxon>
        <taxon>Peronosporaceae</taxon>
        <taxon>Phytophthora</taxon>
    </lineage>
</organism>
<dbReference type="EMBL" id="JASMQC010000031">
    <property type="protein sequence ID" value="KAK1931949.1"/>
    <property type="molecule type" value="Genomic_DNA"/>
</dbReference>
<sequence>MLKTSTATTRQSSLSLILFVRYGDMIFTLLKLLKGDNWITVDGWMLESSYNEHLKSSHVDSSPLDLLIPRRSGSNQVAIPAIKKFFGTVGDLLLSEWLGKSLSDFLKDSCIPSKWYPIPVPSSILCPVQHPANDILLRCTVSPSIPERMAGDRMECGCVTAIQLDNISLLDGLHVSEGDAAQALTLYVRPMSTNATKARVGSIRFTQPVGAFMKQEALRHLVETLQLEDSPPIEPEKD</sequence>
<comment type="caution">
    <text evidence="1">The sequence shown here is derived from an EMBL/GenBank/DDBJ whole genome shotgun (WGS) entry which is preliminary data.</text>
</comment>